<keyword evidence="3" id="KW-1185">Reference proteome</keyword>
<comment type="caution">
    <text evidence="2">The sequence shown here is derived from an EMBL/GenBank/DDBJ whole genome shotgun (WGS) entry which is preliminary data.</text>
</comment>
<dbReference type="Proteomes" id="UP000294513">
    <property type="component" value="Unassembled WGS sequence"/>
</dbReference>
<reference evidence="2 3" key="1">
    <citation type="submission" date="2019-03" db="EMBL/GenBank/DDBJ databases">
        <title>Draft genome sequences of novel Actinobacteria.</title>
        <authorList>
            <person name="Sahin N."/>
            <person name="Ay H."/>
            <person name="Saygin H."/>
        </authorList>
    </citation>
    <scope>NUCLEOTIDE SEQUENCE [LARGE SCALE GENOMIC DNA]</scope>
    <source>
        <strain evidence="2 3">H3C3</strain>
    </source>
</reference>
<dbReference type="SUPFAM" id="SSF102110">
    <property type="entry name" value="(2r)-phospho-3-sulfolactate synthase ComA"/>
    <property type="match status" value="1"/>
</dbReference>
<evidence type="ECO:0000313" key="2">
    <source>
        <dbReference type="EMBL" id="TDD80588.1"/>
    </source>
</evidence>
<dbReference type="InterPro" id="IPR013785">
    <property type="entry name" value="Aldolase_TIM"/>
</dbReference>
<gene>
    <name evidence="2" type="ORF">E1298_25600</name>
</gene>
<evidence type="ECO:0000313" key="3">
    <source>
        <dbReference type="Proteomes" id="UP000294513"/>
    </source>
</evidence>
<evidence type="ECO:0000256" key="1">
    <source>
        <dbReference type="ARBA" id="ARBA00010424"/>
    </source>
</evidence>
<dbReference type="OrthoDB" id="7809088at2"/>
<comment type="similarity">
    <text evidence="1">Belongs to the phosphosulfolactate synthase family.</text>
</comment>
<dbReference type="InterPro" id="IPR036112">
    <property type="entry name" value="ComA_synth_sf"/>
</dbReference>
<dbReference type="AlphaFoldDB" id="A0A4R5B371"/>
<dbReference type="RefSeq" id="WP_131897541.1">
    <property type="nucleotide sequence ID" value="NZ_SMKU01000150.1"/>
</dbReference>
<dbReference type="EMBL" id="SMKU01000150">
    <property type="protein sequence ID" value="TDD80588.1"/>
    <property type="molecule type" value="Genomic_DNA"/>
</dbReference>
<organism evidence="2 3">
    <name type="scientific">Actinomadura rubrisoli</name>
    <dbReference type="NCBI Taxonomy" id="2530368"/>
    <lineage>
        <taxon>Bacteria</taxon>
        <taxon>Bacillati</taxon>
        <taxon>Actinomycetota</taxon>
        <taxon>Actinomycetes</taxon>
        <taxon>Streptosporangiales</taxon>
        <taxon>Thermomonosporaceae</taxon>
        <taxon>Actinomadura</taxon>
    </lineage>
</organism>
<proteinExistence type="inferred from homology"/>
<sequence length="261" mass="28663">MTGLALPRRTAKPRSRGLTMVIDNGLPTAQFTDFLSSFAEYVDLVKFGWGTALVTPDLPRKIEVLAAHATPFMFGGTLFEKYIVQDRFESYRDLCRRHGCRTVEVSNGTIDLDDLAKGGYIAKLADDFEVVAEVGFKDHPRSELLSPSQWVHSIGSDLAAGASRVILEARESGSSGICRPNGELRYGLIEDILRSDLDVNRLIFEAPTKRLQTHFIKRVGAEVNLGNIAFSGVIALETLRLGLRADTLLDAEGADTRAHVT</sequence>
<dbReference type="Pfam" id="PF02679">
    <property type="entry name" value="ComA"/>
    <property type="match status" value="1"/>
</dbReference>
<accession>A0A4R5B371</accession>
<protein>
    <submittedName>
        <fullName evidence="2">Phosphosulfolactate synthase</fullName>
    </submittedName>
</protein>
<dbReference type="PANTHER" id="PTHR48413">
    <property type="match status" value="1"/>
</dbReference>
<dbReference type="PANTHER" id="PTHR48413:SF1">
    <property type="entry name" value="PROTEIN HEAT-STRESS-ASSOCIATED 32"/>
    <property type="match status" value="1"/>
</dbReference>
<name>A0A4R5B371_9ACTN</name>
<dbReference type="Gene3D" id="3.20.20.70">
    <property type="entry name" value="Aldolase class I"/>
    <property type="match status" value="1"/>
</dbReference>
<dbReference type="InterPro" id="IPR003830">
    <property type="entry name" value="ComA_synth"/>
</dbReference>